<gene>
    <name evidence="1" type="ORF">BDN72DRAFT_860464</name>
</gene>
<reference evidence="1 2" key="1">
    <citation type="journal article" date="2019" name="Nat. Ecol. Evol.">
        <title>Megaphylogeny resolves global patterns of mushroom evolution.</title>
        <authorList>
            <person name="Varga T."/>
            <person name="Krizsan K."/>
            <person name="Foldi C."/>
            <person name="Dima B."/>
            <person name="Sanchez-Garcia M."/>
            <person name="Sanchez-Ramirez S."/>
            <person name="Szollosi G.J."/>
            <person name="Szarkandi J.G."/>
            <person name="Papp V."/>
            <person name="Albert L."/>
            <person name="Andreopoulos W."/>
            <person name="Angelini C."/>
            <person name="Antonin V."/>
            <person name="Barry K.W."/>
            <person name="Bougher N.L."/>
            <person name="Buchanan P."/>
            <person name="Buyck B."/>
            <person name="Bense V."/>
            <person name="Catcheside P."/>
            <person name="Chovatia M."/>
            <person name="Cooper J."/>
            <person name="Damon W."/>
            <person name="Desjardin D."/>
            <person name="Finy P."/>
            <person name="Geml J."/>
            <person name="Haridas S."/>
            <person name="Hughes K."/>
            <person name="Justo A."/>
            <person name="Karasinski D."/>
            <person name="Kautmanova I."/>
            <person name="Kiss B."/>
            <person name="Kocsube S."/>
            <person name="Kotiranta H."/>
            <person name="LaButti K.M."/>
            <person name="Lechner B.E."/>
            <person name="Liimatainen K."/>
            <person name="Lipzen A."/>
            <person name="Lukacs Z."/>
            <person name="Mihaltcheva S."/>
            <person name="Morgado L.N."/>
            <person name="Niskanen T."/>
            <person name="Noordeloos M.E."/>
            <person name="Ohm R.A."/>
            <person name="Ortiz-Santana B."/>
            <person name="Ovrebo C."/>
            <person name="Racz N."/>
            <person name="Riley R."/>
            <person name="Savchenko A."/>
            <person name="Shiryaev A."/>
            <person name="Soop K."/>
            <person name="Spirin V."/>
            <person name="Szebenyi C."/>
            <person name="Tomsovsky M."/>
            <person name="Tulloss R.E."/>
            <person name="Uehling J."/>
            <person name="Grigoriev I.V."/>
            <person name="Vagvolgyi C."/>
            <person name="Papp T."/>
            <person name="Martin F.M."/>
            <person name="Miettinen O."/>
            <person name="Hibbett D.S."/>
            <person name="Nagy L.G."/>
        </authorList>
    </citation>
    <scope>NUCLEOTIDE SEQUENCE [LARGE SCALE GENOMIC DNA]</scope>
    <source>
        <strain evidence="1 2">NL-1719</strain>
    </source>
</reference>
<organism evidence="1 2">
    <name type="scientific">Pluteus cervinus</name>
    <dbReference type="NCBI Taxonomy" id="181527"/>
    <lineage>
        <taxon>Eukaryota</taxon>
        <taxon>Fungi</taxon>
        <taxon>Dikarya</taxon>
        <taxon>Basidiomycota</taxon>
        <taxon>Agaricomycotina</taxon>
        <taxon>Agaricomycetes</taxon>
        <taxon>Agaricomycetidae</taxon>
        <taxon>Agaricales</taxon>
        <taxon>Pluteineae</taxon>
        <taxon>Pluteaceae</taxon>
        <taxon>Pluteus</taxon>
    </lineage>
</organism>
<accession>A0ACD3AII1</accession>
<dbReference type="EMBL" id="ML208429">
    <property type="protein sequence ID" value="TFK65678.1"/>
    <property type="molecule type" value="Genomic_DNA"/>
</dbReference>
<evidence type="ECO:0000313" key="1">
    <source>
        <dbReference type="EMBL" id="TFK65678.1"/>
    </source>
</evidence>
<evidence type="ECO:0000313" key="2">
    <source>
        <dbReference type="Proteomes" id="UP000308600"/>
    </source>
</evidence>
<dbReference type="Proteomes" id="UP000308600">
    <property type="component" value="Unassembled WGS sequence"/>
</dbReference>
<protein>
    <submittedName>
        <fullName evidence="1">Uncharacterized protein</fullName>
    </submittedName>
</protein>
<keyword evidence="2" id="KW-1185">Reference proteome</keyword>
<proteinExistence type="predicted"/>
<sequence length="139" mass="13358">MKFITSIAILALALVAAADDSSPDSSAVPDASTSLATSASDDVTTSVEATSVPDDITTSLTGDVTTSVSVISTPATSVPDVKTTSLAGSSIHGLNTSVISSSHAAAPTGKNNTGSAFATAVGIEGVFVGVAAGVAAALF</sequence>
<name>A0ACD3AII1_9AGAR</name>